<gene>
    <name evidence="2" type="primary">AUGUSTUS-3.0.2_07440</name>
    <name evidence="2" type="ORF">TcasGA2_TC007440</name>
</gene>
<feature type="region of interest" description="Disordered" evidence="1">
    <location>
        <begin position="781"/>
        <end position="801"/>
    </location>
</feature>
<dbReference type="HOGENOM" id="CLU_328274_0_0_1"/>
<feature type="region of interest" description="Disordered" evidence="1">
    <location>
        <begin position="246"/>
        <end position="302"/>
    </location>
</feature>
<feature type="compositionally biased region" description="Polar residues" evidence="1">
    <location>
        <begin position="744"/>
        <end position="757"/>
    </location>
</feature>
<proteinExistence type="predicted"/>
<reference evidence="2 3" key="2">
    <citation type="journal article" date="2010" name="Nucleic Acids Res.">
        <title>BeetleBase in 2010: revisions to provide comprehensive genomic information for Tribolium castaneum.</title>
        <authorList>
            <person name="Kim H.S."/>
            <person name="Murphy T."/>
            <person name="Xia J."/>
            <person name="Caragea D."/>
            <person name="Park Y."/>
            <person name="Beeman R.W."/>
            <person name="Lorenzen M.D."/>
            <person name="Butcher S."/>
            <person name="Manak J.R."/>
            <person name="Brown S.J."/>
        </authorList>
    </citation>
    <scope>NUCLEOTIDE SEQUENCE [LARGE SCALE GENOMIC DNA]</scope>
    <source>
        <strain evidence="2 3">Georgia GA2</strain>
    </source>
</reference>
<dbReference type="Gene3D" id="1.25.10.10">
    <property type="entry name" value="Leucine-rich Repeat Variant"/>
    <property type="match status" value="2"/>
</dbReference>
<evidence type="ECO:0008006" key="4">
    <source>
        <dbReference type="Google" id="ProtNLM"/>
    </source>
</evidence>
<organism evidence="2 3">
    <name type="scientific">Tribolium castaneum</name>
    <name type="common">Red flour beetle</name>
    <dbReference type="NCBI Taxonomy" id="7070"/>
    <lineage>
        <taxon>Eukaryota</taxon>
        <taxon>Metazoa</taxon>
        <taxon>Ecdysozoa</taxon>
        <taxon>Arthropoda</taxon>
        <taxon>Hexapoda</taxon>
        <taxon>Insecta</taxon>
        <taxon>Pterygota</taxon>
        <taxon>Neoptera</taxon>
        <taxon>Endopterygota</taxon>
        <taxon>Coleoptera</taxon>
        <taxon>Polyphaga</taxon>
        <taxon>Cucujiformia</taxon>
        <taxon>Tenebrionidae</taxon>
        <taxon>Tenebrionidae incertae sedis</taxon>
        <taxon>Tribolium</taxon>
    </lineage>
</organism>
<evidence type="ECO:0000256" key="1">
    <source>
        <dbReference type="SAM" id="MobiDB-lite"/>
    </source>
</evidence>
<feature type="compositionally biased region" description="Basic residues" evidence="1">
    <location>
        <begin position="346"/>
        <end position="356"/>
    </location>
</feature>
<sequence>MIDYKSTSGDPLIERVSSANLDGSISLTWLWEIILRTKRLPDDLDPKVLFIVLRDRLRNLEREVRQHALRVLADLIPVIDQNLLDKHLEFLLPDLIVNLSHLAPAVRKSTIDVLKIYLKHSPYPNEVLKKLMTAVPDDSHLKQGLLMAIPYFSSQVNEDTLVFLIRQLFEATNQDFLKETSVCSLIKTRSRLGTERFNNLIGDKLNEFLELCNQQNIHLEAVEPNVILETEITLETGPAITMKIHEEEEEENSSSNEIRRHTESDLEMVTRSPRKVHFGGEVVKMRTPESDSNQQSSDDNDVHTSVIIDRPTSIKITVSDNVAAIKTRHKSMIPVRITTGSNPPTPRKKIKARRLYKSAPDLGRNSKIPLPSKKNKEKENEEKVRRHSRGEDEFSPIPIHEEIEVFHNLTRSPQRPNPESGNDTFTSFQICHDKENQDSGNLSTWEIILRDLSHKDVWIKGRALDDLNQLLRKNTPITVTSQLFESLFSCEKQPRLQTRAQETLILTISRIPPQTLTETYPQLVNDSVRISPPPGVRLSLLLMQRTSPRKFFETLKVEPKDREAALQALIAATRTFPSSEIDLNRGISMAFDAMKDPKRAVRQAALEALASLAQVAGNTMILDAVNDMSKGLDDSDHILTIVRTRLSRRQLPTVDLNGNVRYSSPREQEELEWLCGGVPNLTKTSSLNSIKVSNYWKHNLRHEMEEVNDSVPKTENGILCPVYVLRDTSQVNGRHYRNYDRGRSNSPPSRQDSFSDNNKGKRFIRQSDQFRKSFSSEQIYNGSYNSSSSRSSTTSTGSSRSGLWLKDFRSGIPVPISSDTKLKFRTHRHSSESFSGPVVAQEPIKNR</sequence>
<feature type="region of interest" description="Disordered" evidence="1">
    <location>
        <begin position="826"/>
        <end position="847"/>
    </location>
</feature>
<feature type="region of interest" description="Disordered" evidence="1">
    <location>
        <begin position="336"/>
        <end position="391"/>
    </location>
</feature>
<dbReference type="InterPro" id="IPR011989">
    <property type="entry name" value="ARM-like"/>
</dbReference>
<protein>
    <recommendedName>
        <fullName evidence="4">TOG domain-containing protein</fullName>
    </recommendedName>
</protein>
<dbReference type="AlphaFoldDB" id="D1ZZL2"/>
<evidence type="ECO:0000313" key="2">
    <source>
        <dbReference type="EMBL" id="EFA01838.2"/>
    </source>
</evidence>
<dbReference type="EMBL" id="KQ971338">
    <property type="protein sequence ID" value="EFA01838.2"/>
    <property type="molecule type" value="Genomic_DNA"/>
</dbReference>
<dbReference type="Proteomes" id="UP000007266">
    <property type="component" value="Linkage group 4"/>
</dbReference>
<name>D1ZZL2_TRICA</name>
<dbReference type="SUPFAM" id="SSF48371">
    <property type="entry name" value="ARM repeat"/>
    <property type="match status" value="1"/>
</dbReference>
<evidence type="ECO:0000313" key="3">
    <source>
        <dbReference type="Proteomes" id="UP000007266"/>
    </source>
</evidence>
<dbReference type="eggNOG" id="KOG2933">
    <property type="taxonomic scope" value="Eukaryota"/>
</dbReference>
<dbReference type="InterPro" id="IPR016024">
    <property type="entry name" value="ARM-type_fold"/>
</dbReference>
<dbReference type="InParanoid" id="D1ZZL2"/>
<feature type="region of interest" description="Disordered" evidence="1">
    <location>
        <begin position="733"/>
        <end position="761"/>
    </location>
</feature>
<dbReference type="OMA" id="TTWENES"/>
<keyword evidence="3" id="KW-1185">Reference proteome</keyword>
<reference evidence="2 3" key="1">
    <citation type="journal article" date="2008" name="Nature">
        <title>The genome of the model beetle and pest Tribolium castaneum.</title>
        <authorList>
            <consortium name="Tribolium Genome Sequencing Consortium"/>
            <person name="Richards S."/>
            <person name="Gibbs R.A."/>
            <person name="Weinstock G.M."/>
            <person name="Brown S.J."/>
            <person name="Denell R."/>
            <person name="Beeman R.W."/>
            <person name="Gibbs R."/>
            <person name="Beeman R.W."/>
            <person name="Brown S.J."/>
            <person name="Bucher G."/>
            <person name="Friedrich M."/>
            <person name="Grimmelikhuijzen C.J."/>
            <person name="Klingler M."/>
            <person name="Lorenzen M."/>
            <person name="Richards S."/>
            <person name="Roth S."/>
            <person name="Schroder R."/>
            <person name="Tautz D."/>
            <person name="Zdobnov E.M."/>
            <person name="Muzny D."/>
            <person name="Gibbs R.A."/>
            <person name="Weinstock G.M."/>
            <person name="Attaway T."/>
            <person name="Bell S."/>
            <person name="Buhay C.J."/>
            <person name="Chandrabose M.N."/>
            <person name="Chavez D."/>
            <person name="Clerk-Blankenburg K.P."/>
            <person name="Cree A."/>
            <person name="Dao M."/>
            <person name="Davis C."/>
            <person name="Chacko J."/>
            <person name="Dinh H."/>
            <person name="Dugan-Rocha S."/>
            <person name="Fowler G."/>
            <person name="Garner T.T."/>
            <person name="Garnes J."/>
            <person name="Gnirke A."/>
            <person name="Hawes A."/>
            <person name="Hernandez J."/>
            <person name="Hines S."/>
            <person name="Holder M."/>
            <person name="Hume J."/>
            <person name="Jhangiani S.N."/>
            <person name="Joshi V."/>
            <person name="Khan Z.M."/>
            <person name="Jackson L."/>
            <person name="Kovar C."/>
            <person name="Kowis A."/>
            <person name="Lee S."/>
            <person name="Lewis L.R."/>
            <person name="Margolis J."/>
            <person name="Morgan M."/>
            <person name="Nazareth L.V."/>
            <person name="Nguyen N."/>
            <person name="Okwuonu G."/>
            <person name="Parker D."/>
            <person name="Richards S."/>
            <person name="Ruiz S.J."/>
            <person name="Santibanez J."/>
            <person name="Savard J."/>
            <person name="Scherer S.E."/>
            <person name="Schneider B."/>
            <person name="Sodergren E."/>
            <person name="Tautz D."/>
            <person name="Vattahil S."/>
            <person name="Villasana D."/>
            <person name="White C.S."/>
            <person name="Wright R."/>
            <person name="Park Y."/>
            <person name="Beeman R.W."/>
            <person name="Lord J."/>
            <person name="Oppert B."/>
            <person name="Lorenzen M."/>
            <person name="Brown S."/>
            <person name="Wang L."/>
            <person name="Savard J."/>
            <person name="Tautz D."/>
            <person name="Richards S."/>
            <person name="Weinstock G."/>
            <person name="Gibbs R.A."/>
            <person name="Liu Y."/>
            <person name="Worley K."/>
            <person name="Weinstock G."/>
            <person name="Elsik C.G."/>
            <person name="Reese J.T."/>
            <person name="Elhaik E."/>
            <person name="Landan G."/>
            <person name="Graur D."/>
            <person name="Arensburger P."/>
            <person name="Atkinson P."/>
            <person name="Beeman R.W."/>
            <person name="Beidler J."/>
            <person name="Brown S.J."/>
            <person name="Demuth J.P."/>
            <person name="Drury D.W."/>
            <person name="Du Y.Z."/>
            <person name="Fujiwara H."/>
            <person name="Lorenzen M."/>
            <person name="Maselli V."/>
            <person name="Osanai M."/>
            <person name="Park Y."/>
            <person name="Robertson H.M."/>
            <person name="Tu Z."/>
            <person name="Wang J.J."/>
            <person name="Wang S."/>
            <person name="Richards S."/>
            <person name="Song H."/>
            <person name="Zhang L."/>
            <person name="Sodergren E."/>
            <person name="Werner D."/>
            <person name="Stanke M."/>
            <person name="Morgenstern B."/>
            <person name="Solovyev V."/>
            <person name="Kosarev P."/>
            <person name="Brown G."/>
            <person name="Chen H.C."/>
            <person name="Ermolaeva O."/>
            <person name="Hlavina W."/>
            <person name="Kapustin Y."/>
            <person name="Kiryutin B."/>
            <person name="Kitts P."/>
            <person name="Maglott D."/>
            <person name="Pruitt K."/>
            <person name="Sapojnikov V."/>
            <person name="Souvorov A."/>
            <person name="Mackey A.J."/>
            <person name="Waterhouse R.M."/>
            <person name="Wyder S."/>
            <person name="Zdobnov E.M."/>
            <person name="Zdobnov E.M."/>
            <person name="Wyder S."/>
            <person name="Kriventseva E.V."/>
            <person name="Kadowaki T."/>
            <person name="Bork P."/>
            <person name="Aranda M."/>
            <person name="Bao R."/>
            <person name="Beermann A."/>
            <person name="Berns N."/>
            <person name="Bolognesi R."/>
            <person name="Bonneton F."/>
            <person name="Bopp D."/>
            <person name="Brown S.J."/>
            <person name="Bucher G."/>
            <person name="Butts T."/>
            <person name="Chaumot A."/>
            <person name="Denell R.E."/>
            <person name="Ferrier D.E."/>
            <person name="Friedrich M."/>
            <person name="Gordon C.M."/>
            <person name="Jindra M."/>
            <person name="Klingler M."/>
            <person name="Lan Q."/>
            <person name="Lattorff H.M."/>
            <person name="Laudet V."/>
            <person name="von Levetsow C."/>
            <person name="Liu Z."/>
            <person name="Lutz R."/>
            <person name="Lynch J.A."/>
            <person name="da Fonseca R.N."/>
            <person name="Posnien N."/>
            <person name="Reuter R."/>
            <person name="Roth S."/>
            <person name="Savard J."/>
            <person name="Schinko J.B."/>
            <person name="Schmitt C."/>
            <person name="Schoppmeier M."/>
            <person name="Schroder R."/>
            <person name="Shippy T.D."/>
            <person name="Simonnet F."/>
            <person name="Marques-Souza H."/>
            <person name="Tautz D."/>
            <person name="Tomoyasu Y."/>
            <person name="Trauner J."/>
            <person name="Van der Zee M."/>
            <person name="Vervoort M."/>
            <person name="Wittkopp N."/>
            <person name="Wimmer E.A."/>
            <person name="Yang X."/>
            <person name="Jones A.K."/>
            <person name="Sattelle D.B."/>
            <person name="Ebert P.R."/>
            <person name="Nelson D."/>
            <person name="Scott J.G."/>
            <person name="Beeman R.W."/>
            <person name="Muthukrishnan S."/>
            <person name="Kramer K.J."/>
            <person name="Arakane Y."/>
            <person name="Beeman R.W."/>
            <person name="Zhu Q."/>
            <person name="Hogenkamp D."/>
            <person name="Dixit R."/>
            <person name="Oppert B."/>
            <person name="Jiang H."/>
            <person name="Zou Z."/>
            <person name="Marshall J."/>
            <person name="Elpidina E."/>
            <person name="Vinokurov K."/>
            <person name="Oppert C."/>
            <person name="Zou Z."/>
            <person name="Evans J."/>
            <person name="Lu Z."/>
            <person name="Zhao P."/>
            <person name="Sumathipala N."/>
            <person name="Altincicek B."/>
            <person name="Vilcinskas A."/>
            <person name="Williams M."/>
            <person name="Hultmark D."/>
            <person name="Hetru C."/>
            <person name="Jiang H."/>
            <person name="Grimmelikhuijzen C.J."/>
            <person name="Hauser F."/>
            <person name="Cazzamali G."/>
            <person name="Williamson M."/>
            <person name="Park Y."/>
            <person name="Li B."/>
            <person name="Tanaka Y."/>
            <person name="Predel R."/>
            <person name="Neupert S."/>
            <person name="Schachtner J."/>
            <person name="Verleyen P."/>
            <person name="Raible F."/>
            <person name="Bork P."/>
            <person name="Friedrich M."/>
            <person name="Walden K.K."/>
            <person name="Robertson H.M."/>
            <person name="Angeli S."/>
            <person name="Foret S."/>
            <person name="Bucher G."/>
            <person name="Schuetz S."/>
            <person name="Maleszka R."/>
            <person name="Wimmer E.A."/>
            <person name="Beeman R.W."/>
            <person name="Lorenzen M."/>
            <person name="Tomoyasu Y."/>
            <person name="Miller S.C."/>
            <person name="Grossmann D."/>
            <person name="Bucher G."/>
        </authorList>
    </citation>
    <scope>NUCLEOTIDE SEQUENCE [LARGE SCALE GENOMIC DNA]</scope>
    <source>
        <strain evidence="2 3">Georgia GA2</strain>
    </source>
</reference>
<accession>D1ZZL2</accession>
<dbReference type="GO" id="GO:0051604">
    <property type="term" value="P:protein maturation"/>
    <property type="evidence" value="ECO:0000318"/>
    <property type="project" value="GO_Central"/>
</dbReference>
<feature type="compositionally biased region" description="Basic and acidic residues" evidence="1">
    <location>
        <begin position="374"/>
        <end position="391"/>
    </location>
</feature>
<dbReference type="GO" id="GO:0097361">
    <property type="term" value="C:cytosolic [4Fe-4S] assembly targeting complex"/>
    <property type="evidence" value="ECO:0000318"/>
    <property type="project" value="GO_Central"/>
</dbReference>